<name>A0A8T2N061_9TELE</name>
<evidence type="ECO:0000313" key="2">
    <source>
        <dbReference type="EMBL" id="KAG9333226.1"/>
    </source>
</evidence>
<feature type="compositionally biased region" description="Gly residues" evidence="1">
    <location>
        <begin position="320"/>
        <end position="338"/>
    </location>
</feature>
<feature type="compositionally biased region" description="Gly residues" evidence="1">
    <location>
        <begin position="269"/>
        <end position="282"/>
    </location>
</feature>
<gene>
    <name evidence="2" type="ORF">JZ751_012946</name>
</gene>
<comment type="caution">
    <text evidence="2">The sequence shown here is derived from an EMBL/GenBank/DDBJ whole genome shotgun (WGS) entry which is preliminary data.</text>
</comment>
<keyword evidence="3" id="KW-1185">Reference proteome</keyword>
<feature type="region of interest" description="Disordered" evidence="1">
    <location>
        <begin position="110"/>
        <end position="399"/>
    </location>
</feature>
<dbReference type="Proteomes" id="UP000824540">
    <property type="component" value="Unassembled WGS sequence"/>
</dbReference>
<dbReference type="AlphaFoldDB" id="A0A8T2N061"/>
<protein>
    <submittedName>
        <fullName evidence="2">Uncharacterized protein</fullName>
    </submittedName>
</protein>
<evidence type="ECO:0000256" key="1">
    <source>
        <dbReference type="SAM" id="MobiDB-lite"/>
    </source>
</evidence>
<proteinExistence type="predicted"/>
<evidence type="ECO:0000313" key="3">
    <source>
        <dbReference type="Proteomes" id="UP000824540"/>
    </source>
</evidence>
<feature type="compositionally biased region" description="Gly residues" evidence="1">
    <location>
        <begin position="348"/>
        <end position="364"/>
    </location>
</feature>
<organism evidence="2 3">
    <name type="scientific">Albula glossodonta</name>
    <name type="common">roundjaw bonefish</name>
    <dbReference type="NCBI Taxonomy" id="121402"/>
    <lineage>
        <taxon>Eukaryota</taxon>
        <taxon>Metazoa</taxon>
        <taxon>Chordata</taxon>
        <taxon>Craniata</taxon>
        <taxon>Vertebrata</taxon>
        <taxon>Euteleostomi</taxon>
        <taxon>Actinopterygii</taxon>
        <taxon>Neopterygii</taxon>
        <taxon>Teleostei</taxon>
        <taxon>Albuliformes</taxon>
        <taxon>Albulidae</taxon>
        <taxon>Albula</taxon>
    </lineage>
</organism>
<reference evidence="2" key="1">
    <citation type="thesis" date="2021" institute="BYU ScholarsArchive" country="Provo, UT, USA">
        <title>Applications of and Algorithms for Genome Assembly and Genomic Analyses with an Emphasis on Marine Teleosts.</title>
        <authorList>
            <person name="Pickett B.D."/>
        </authorList>
    </citation>
    <scope>NUCLEOTIDE SEQUENCE</scope>
    <source>
        <strain evidence="2">HI-2016</strain>
    </source>
</reference>
<feature type="compositionally biased region" description="Gly residues" evidence="1">
    <location>
        <begin position="125"/>
        <end position="143"/>
    </location>
</feature>
<feature type="compositionally biased region" description="Gly residues" evidence="1">
    <location>
        <begin position="292"/>
        <end position="308"/>
    </location>
</feature>
<sequence>MSVQWGSERTSPHVGEPPAGMAECDAGGCRVSQACRWGHSAQAKSRELQAAARVSLLAMAATVSEGILRQNRLSPEGGAVPGPLDLKSAPQETSAVTIADLGHCVSTSARERTASLTPQRNLQGLSGGGALRGRGSQGEGLSEGGALSQREGLSEGGALRGRGSHREELSGGGALSQREGLSQEELSGGGALRGRGSQREGFPGGGVLRGRGSQREGSQREELSEGGALSQREGLSEGGALSQREGLSEEGALRGRSSQGEGLSVRGRGSQGEGLSEGGALRGRGSQSEGGALRGRGSQGEELSGGGALSQREELSEGGPLRGRGSQGEGLSEGGALRGRGSQSEGGALRGRGSQGEELSGGGALSQREELSEGGPLRGRGSHREELSGGGALRGRGSQGEGLSVAVCVGIELRLGLGLSHLDLRIAQTGVSIAPWTSGVRRQACALRHGPQECADRRVRCAMDLRSAQTGECADRRVRCAMDLRSAQTGECADRRVRCAMDLSSAQTGMCVAPWTSGVRRQACALRHGRFMCCAALREISLKQTLIAPAELITRSGLRLLGLSALHRPPTHHERRGCCAVCGHVTLFLLFPVFCGGAADLRAGAGWGGAGKPAVYATCHLTAEDWPPALTKQFIMASSAGALTLGYAENKLIVPGQGKQNPAFTLTPQGWRSCFCCDITQPPHSQPPQHTDLLPCCLHCDVEEWREQNRGGACGALNGITREQAWADWDKRGVFYFVGWGGSLPRPRMSVPICGSQLQHTQGYSKHTQAHSVLTSHGLGGRVIVHSDS</sequence>
<accession>A0A8T2N061</accession>
<feature type="compositionally biased region" description="Gly residues" evidence="1">
    <location>
        <begin position="388"/>
        <end position="399"/>
    </location>
</feature>
<dbReference type="EMBL" id="JAFBMS010000209">
    <property type="protein sequence ID" value="KAG9333226.1"/>
    <property type="molecule type" value="Genomic_DNA"/>
</dbReference>
<feature type="compositionally biased region" description="Basic and acidic residues" evidence="1">
    <location>
        <begin position="213"/>
        <end position="223"/>
    </location>
</feature>